<gene>
    <name evidence="6" type="ordered locus">Oter_1384</name>
</gene>
<dbReference type="InterPro" id="IPR046335">
    <property type="entry name" value="LacI/GalR-like_sensor"/>
</dbReference>
<dbReference type="InterPro" id="IPR010982">
    <property type="entry name" value="Lambda_DNA-bd_dom_sf"/>
</dbReference>
<organism evidence="6 7">
    <name type="scientific">Opitutus terrae (strain DSM 11246 / JCM 15787 / PB90-1)</name>
    <dbReference type="NCBI Taxonomy" id="452637"/>
    <lineage>
        <taxon>Bacteria</taxon>
        <taxon>Pseudomonadati</taxon>
        <taxon>Verrucomicrobiota</taxon>
        <taxon>Opitutia</taxon>
        <taxon>Opitutales</taxon>
        <taxon>Opitutaceae</taxon>
        <taxon>Opitutus</taxon>
    </lineage>
</organism>
<dbReference type="KEGG" id="ote:Oter_1384"/>
<accession>B1ZRZ3</accession>
<dbReference type="OrthoDB" id="183213at2"/>
<evidence type="ECO:0000256" key="4">
    <source>
        <dbReference type="SAM" id="MobiDB-lite"/>
    </source>
</evidence>
<keyword evidence="7" id="KW-1185">Reference proteome</keyword>
<dbReference type="PANTHER" id="PTHR30146:SF109">
    <property type="entry name" value="HTH-TYPE TRANSCRIPTIONAL REGULATOR GALS"/>
    <property type="match status" value="1"/>
</dbReference>
<dbReference type="eggNOG" id="COG1609">
    <property type="taxonomic scope" value="Bacteria"/>
</dbReference>
<dbReference type="Proteomes" id="UP000007013">
    <property type="component" value="Chromosome"/>
</dbReference>
<dbReference type="InterPro" id="IPR028082">
    <property type="entry name" value="Peripla_BP_I"/>
</dbReference>
<name>B1ZRZ3_OPITP</name>
<dbReference type="EMBL" id="CP001032">
    <property type="protein sequence ID" value="ACB74669.1"/>
    <property type="molecule type" value="Genomic_DNA"/>
</dbReference>
<evidence type="ECO:0000256" key="2">
    <source>
        <dbReference type="ARBA" id="ARBA00023125"/>
    </source>
</evidence>
<dbReference type="CDD" id="cd01392">
    <property type="entry name" value="HTH_LacI"/>
    <property type="match status" value="1"/>
</dbReference>
<dbReference type="GO" id="GO:0000976">
    <property type="term" value="F:transcription cis-regulatory region binding"/>
    <property type="evidence" value="ECO:0007669"/>
    <property type="project" value="TreeGrafter"/>
</dbReference>
<evidence type="ECO:0000313" key="6">
    <source>
        <dbReference type="EMBL" id="ACB74669.1"/>
    </source>
</evidence>
<evidence type="ECO:0000256" key="3">
    <source>
        <dbReference type="ARBA" id="ARBA00023163"/>
    </source>
</evidence>
<evidence type="ECO:0000256" key="1">
    <source>
        <dbReference type="ARBA" id="ARBA00023015"/>
    </source>
</evidence>
<dbReference type="RefSeq" id="WP_012374207.1">
    <property type="nucleotide sequence ID" value="NC_010571.1"/>
</dbReference>
<keyword evidence="2" id="KW-0238">DNA-binding</keyword>
<reference evidence="6 7" key="1">
    <citation type="journal article" date="2011" name="J. Bacteriol.">
        <title>Genome sequence of the verrucomicrobium Opitutus terrae PB90-1, an abundant inhabitant of rice paddy soil ecosystems.</title>
        <authorList>
            <person name="van Passel M.W."/>
            <person name="Kant R."/>
            <person name="Palva A."/>
            <person name="Copeland A."/>
            <person name="Lucas S."/>
            <person name="Lapidus A."/>
            <person name="Glavina del Rio T."/>
            <person name="Pitluck S."/>
            <person name="Goltsman E."/>
            <person name="Clum A."/>
            <person name="Sun H."/>
            <person name="Schmutz J."/>
            <person name="Larimer F.W."/>
            <person name="Land M.L."/>
            <person name="Hauser L."/>
            <person name="Kyrpides N."/>
            <person name="Mikhailova N."/>
            <person name="Richardson P.P."/>
            <person name="Janssen P.H."/>
            <person name="de Vos W.M."/>
            <person name="Smidt H."/>
        </authorList>
    </citation>
    <scope>NUCLEOTIDE SEQUENCE [LARGE SCALE GENOMIC DNA]</scope>
    <source>
        <strain evidence="7">DSM 11246 / JCM 15787 / PB90-1</strain>
    </source>
</reference>
<evidence type="ECO:0000313" key="7">
    <source>
        <dbReference type="Proteomes" id="UP000007013"/>
    </source>
</evidence>
<keyword evidence="1" id="KW-0805">Transcription regulation</keyword>
<dbReference type="AlphaFoldDB" id="B1ZRZ3"/>
<dbReference type="Pfam" id="PF13377">
    <property type="entry name" value="Peripla_BP_3"/>
    <property type="match status" value="1"/>
</dbReference>
<dbReference type="SUPFAM" id="SSF53822">
    <property type="entry name" value="Periplasmic binding protein-like I"/>
    <property type="match status" value="1"/>
</dbReference>
<dbReference type="Pfam" id="PF00356">
    <property type="entry name" value="LacI"/>
    <property type="match status" value="1"/>
</dbReference>
<feature type="region of interest" description="Disordered" evidence="4">
    <location>
        <begin position="342"/>
        <end position="367"/>
    </location>
</feature>
<dbReference type="Gene3D" id="3.40.50.2300">
    <property type="match status" value="2"/>
</dbReference>
<proteinExistence type="predicted"/>
<sequence length="367" mass="41201">MPRPTLNDIARQVGFSKNTVSLALRGDPQIPEVTRERIRRVADEVGYQPNAIVSHLMAQLRASRTTRLQAKLALVNANRDPDAFRTHPTIPTYVDGCESRAAKLGYSFDRFWLHDPTLNASRWLRILLTRGIKGLVLVGLMDTNHLPDELRGVWEQLPTVVTGVRTRDPALSFCSVDHHNLALMAFERAAALGYRRPGLVLDDVIDALVERRFSAGYFTGQRTLPRAQHIPIFSEVAAAQQDPARFHAWLKRYEPDVVFTLYNNVLSWLKAAGRRVPQDLGVIQLEWRSTRPEIAGLNQHNFVTGEAAVDMVVSQIHNNETGVQEFPRATLIGATWVDGPSVREQRAGASEAPAKRRKKAQKETVKM</sequence>
<dbReference type="HOGENOM" id="CLU_042649_0_0_0"/>
<dbReference type="GO" id="GO:0003700">
    <property type="term" value="F:DNA-binding transcription factor activity"/>
    <property type="evidence" value="ECO:0007669"/>
    <property type="project" value="TreeGrafter"/>
</dbReference>
<protein>
    <submittedName>
        <fullName evidence="6">Transcriptional regulator, LacI family</fullName>
    </submittedName>
</protein>
<keyword evidence="3" id="KW-0804">Transcription</keyword>
<dbReference type="SUPFAM" id="SSF47413">
    <property type="entry name" value="lambda repressor-like DNA-binding domains"/>
    <property type="match status" value="1"/>
</dbReference>
<dbReference type="PANTHER" id="PTHR30146">
    <property type="entry name" value="LACI-RELATED TRANSCRIPTIONAL REPRESSOR"/>
    <property type="match status" value="1"/>
</dbReference>
<dbReference type="InterPro" id="IPR000843">
    <property type="entry name" value="HTH_LacI"/>
</dbReference>
<evidence type="ECO:0000259" key="5">
    <source>
        <dbReference type="PROSITE" id="PS50932"/>
    </source>
</evidence>
<feature type="domain" description="HTH lacI-type" evidence="5">
    <location>
        <begin position="4"/>
        <end position="58"/>
    </location>
</feature>
<dbReference type="SMART" id="SM00354">
    <property type="entry name" value="HTH_LACI"/>
    <property type="match status" value="1"/>
</dbReference>
<dbReference type="PROSITE" id="PS50932">
    <property type="entry name" value="HTH_LACI_2"/>
    <property type="match status" value="1"/>
</dbReference>
<dbReference type="STRING" id="452637.Oter_1384"/>
<dbReference type="Gene3D" id="1.10.260.40">
    <property type="entry name" value="lambda repressor-like DNA-binding domains"/>
    <property type="match status" value="1"/>
</dbReference>